<reference evidence="1 3" key="1">
    <citation type="submission" date="2014-08" db="EMBL/GenBank/DDBJ databases">
        <authorList>
            <person name="den Bakker H.C."/>
        </authorList>
    </citation>
    <scope>NUCLEOTIDE SEQUENCE [LARGE SCALE GENOMIC DNA]</scope>
    <source>
        <strain evidence="1 3">DSM 18334</strain>
    </source>
</reference>
<reference evidence="1 3" key="2">
    <citation type="submission" date="2014-10" db="EMBL/GenBank/DDBJ databases">
        <title>Comparative genomics of the Paenibacillus odorifer group.</title>
        <authorList>
            <person name="Tsai Y.-C."/>
            <person name="Martin N."/>
            <person name="Korlach J."/>
            <person name="Wiedmann M."/>
        </authorList>
    </citation>
    <scope>NUCLEOTIDE SEQUENCE [LARGE SCALE GENOMIC DNA]</scope>
    <source>
        <strain evidence="1 3">DSM 18334</strain>
    </source>
</reference>
<dbReference type="STRING" id="268407.PWYN_03125"/>
<dbReference type="OrthoDB" id="5432268at2"/>
<evidence type="ECO:0008006" key="4">
    <source>
        <dbReference type="Google" id="ProtNLM"/>
    </source>
</evidence>
<dbReference type="EMBL" id="JQCR01000002">
    <property type="protein sequence ID" value="KGE18473.1"/>
    <property type="molecule type" value="Genomic_DNA"/>
</dbReference>
<evidence type="ECO:0000313" key="2">
    <source>
        <dbReference type="EMBL" id="KGE20592.1"/>
    </source>
</evidence>
<dbReference type="EMBL" id="JQCR01000002">
    <property type="protein sequence ID" value="KGE20592.1"/>
    <property type="molecule type" value="Genomic_DNA"/>
</dbReference>
<dbReference type="Proteomes" id="UP000029734">
    <property type="component" value="Unassembled WGS sequence"/>
</dbReference>
<evidence type="ECO:0000313" key="3">
    <source>
        <dbReference type="Proteomes" id="UP000029734"/>
    </source>
</evidence>
<proteinExistence type="predicted"/>
<dbReference type="AlphaFoldDB" id="A0A098M8U6"/>
<protein>
    <recommendedName>
        <fullName evidence="4">Phage protein</fullName>
    </recommendedName>
</protein>
<dbReference type="eggNOG" id="ENOG502ZCCB">
    <property type="taxonomic scope" value="Bacteria"/>
</dbReference>
<name>A0A098M8U6_9BACL</name>
<gene>
    <name evidence="1" type="ORF">PWYN_03125</name>
    <name evidence="2" type="ORF">PWYN_15495</name>
</gene>
<dbReference type="RefSeq" id="WP_036648377.1">
    <property type="nucleotide sequence ID" value="NZ_JQCR01000002.1"/>
</dbReference>
<organism evidence="1 3">
    <name type="scientific">Paenibacillus wynnii</name>
    <dbReference type="NCBI Taxonomy" id="268407"/>
    <lineage>
        <taxon>Bacteria</taxon>
        <taxon>Bacillati</taxon>
        <taxon>Bacillota</taxon>
        <taxon>Bacilli</taxon>
        <taxon>Bacillales</taxon>
        <taxon>Paenibacillaceae</taxon>
        <taxon>Paenibacillus</taxon>
    </lineage>
</organism>
<keyword evidence="3" id="KW-1185">Reference proteome</keyword>
<evidence type="ECO:0000313" key="1">
    <source>
        <dbReference type="EMBL" id="KGE18473.1"/>
    </source>
</evidence>
<sequence>MLKEAFQYIVGLGNKEIKEVGTQKFSTGAFQLIQEATPSPLKVRNLSGIVDYIKNDYDGQPPVMIHIESPTEVKVMSSFNRDMNRNILVQAEALLPTIPFKQFINVEEFNILLQSCFVPNDDRATMLRIVGNIKEEQVRSTGDDGISQAVTTSGGVKIVSEEKVPNPVSLKPFRTFVEVPQPICDFVFRLQDGPRAALIEADGGAWKLQAMANIKDFLLVALEKEVKSDRVVIIA</sequence>
<comment type="caution">
    <text evidence="1">The sequence shown here is derived from an EMBL/GenBank/DDBJ whole genome shotgun (WGS) entry which is preliminary data.</text>
</comment>
<accession>A0A098M8U6</accession>